<reference evidence="2" key="2">
    <citation type="journal article" date="2021" name="Microbiome">
        <title>Successional dynamics and alternative stable states in a saline activated sludge microbial community over 9 years.</title>
        <authorList>
            <person name="Wang Y."/>
            <person name="Ye J."/>
            <person name="Ju F."/>
            <person name="Liu L."/>
            <person name="Boyd J.A."/>
            <person name="Deng Y."/>
            <person name="Parks D.H."/>
            <person name="Jiang X."/>
            <person name="Yin X."/>
            <person name="Woodcroft B.J."/>
            <person name="Tyson G.W."/>
            <person name="Hugenholtz P."/>
            <person name="Polz M.F."/>
            <person name="Zhang T."/>
        </authorList>
    </citation>
    <scope>NUCLEOTIDE SEQUENCE</scope>
    <source>
        <strain evidence="2">HKST-UBA10</strain>
    </source>
</reference>
<dbReference type="Pfam" id="PF07963">
    <property type="entry name" value="N_methyl"/>
    <property type="match status" value="1"/>
</dbReference>
<name>A0A955L2V1_9BACT</name>
<keyword evidence="1" id="KW-1133">Transmembrane helix</keyword>
<dbReference type="EMBL" id="JAGQLG010000014">
    <property type="protein sequence ID" value="MCA9381857.1"/>
    <property type="molecule type" value="Genomic_DNA"/>
</dbReference>
<organism evidence="2 3">
    <name type="scientific">Candidatus Dojkabacteria bacterium</name>
    <dbReference type="NCBI Taxonomy" id="2099670"/>
    <lineage>
        <taxon>Bacteria</taxon>
        <taxon>Candidatus Dojkabacteria</taxon>
    </lineage>
</organism>
<keyword evidence="1" id="KW-0472">Membrane</keyword>
<gene>
    <name evidence="2" type="ORF">KC660_00420</name>
</gene>
<accession>A0A955L2V1</accession>
<comment type="caution">
    <text evidence="2">The sequence shown here is derived from an EMBL/GenBank/DDBJ whole genome shotgun (WGS) entry which is preliminary data.</text>
</comment>
<proteinExistence type="predicted"/>
<protein>
    <submittedName>
        <fullName evidence="2">Type II secretion system protein</fullName>
    </submittedName>
</protein>
<dbReference type="NCBIfam" id="TIGR02532">
    <property type="entry name" value="IV_pilin_GFxxxE"/>
    <property type="match status" value="1"/>
</dbReference>
<evidence type="ECO:0000313" key="2">
    <source>
        <dbReference type="EMBL" id="MCA9381857.1"/>
    </source>
</evidence>
<reference evidence="2" key="1">
    <citation type="submission" date="2020-04" db="EMBL/GenBank/DDBJ databases">
        <authorList>
            <person name="Zhang T."/>
        </authorList>
    </citation>
    <scope>NUCLEOTIDE SEQUENCE</scope>
    <source>
        <strain evidence="2">HKST-UBA10</strain>
    </source>
</reference>
<dbReference type="Gene3D" id="3.30.700.10">
    <property type="entry name" value="Glycoprotein, Type 4 Pilin"/>
    <property type="match status" value="1"/>
</dbReference>
<feature type="transmembrane region" description="Helical" evidence="1">
    <location>
        <begin position="12"/>
        <end position="33"/>
    </location>
</feature>
<dbReference type="PROSITE" id="PS00409">
    <property type="entry name" value="PROKAR_NTER_METHYL"/>
    <property type="match status" value="1"/>
</dbReference>
<sequence length="149" mass="15651">MKSNKGFTLIELLIAMVIIGFLIAGVALLASNVQRNSRDTRRKQAAESFYTGYQDFLGNFNTTPTSVTTAITGNEATMTFTRGTNTVTASYVPLPGQTAGTTTTSLTLVAACTGQITTKVNVGICLDPSDNSVVTGLETGAGGFRIENQ</sequence>
<dbReference type="InterPro" id="IPR012902">
    <property type="entry name" value="N_methyl_site"/>
</dbReference>
<keyword evidence="1" id="KW-0812">Transmembrane</keyword>
<evidence type="ECO:0000256" key="1">
    <source>
        <dbReference type="SAM" id="Phobius"/>
    </source>
</evidence>
<dbReference type="InterPro" id="IPR045584">
    <property type="entry name" value="Pilin-like"/>
</dbReference>
<dbReference type="AlphaFoldDB" id="A0A955L2V1"/>
<evidence type="ECO:0000313" key="3">
    <source>
        <dbReference type="Proteomes" id="UP000782843"/>
    </source>
</evidence>
<dbReference type="Proteomes" id="UP000782843">
    <property type="component" value="Unassembled WGS sequence"/>
</dbReference>
<dbReference type="SUPFAM" id="SSF54523">
    <property type="entry name" value="Pili subunits"/>
    <property type="match status" value="1"/>
</dbReference>